<dbReference type="EMBL" id="BMHI01000007">
    <property type="protein sequence ID" value="GGB46594.1"/>
    <property type="molecule type" value="Genomic_DNA"/>
</dbReference>
<dbReference type="AlphaFoldDB" id="A0A916TL28"/>
<accession>A0A916TL28</accession>
<evidence type="ECO:0000313" key="3">
    <source>
        <dbReference type="Proteomes" id="UP000636793"/>
    </source>
</evidence>
<keyword evidence="3" id="KW-1185">Reference proteome</keyword>
<feature type="region of interest" description="Disordered" evidence="1">
    <location>
        <begin position="121"/>
        <end position="145"/>
    </location>
</feature>
<dbReference type="InterPro" id="IPR045592">
    <property type="entry name" value="DUF6461"/>
</dbReference>
<proteinExistence type="predicted"/>
<dbReference type="Pfam" id="PF20062">
    <property type="entry name" value="DUF6461"/>
    <property type="match status" value="1"/>
</dbReference>
<protein>
    <submittedName>
        <fullName evidence="2">Uncharacterized protein</fullName>
    </submittedName>
</protein>
<reference evidence="2" key="1">
    <citation type="journal article" date="2014" name="Int. J. Syst. Evol. Microbiol.">
        <title>Complete genome sequence of Corynebacterium casei LMG S-19264T (=DSM 44701T), isolated from a smear-ripened cheese.</title>
        <authorList>
            <consortium name="US DOE Joint Genome Institute (JGI-PGF)"/>
            <person name="Walter F."/>
            <person name="Albersmeier A."/>
            <person name="Kalinowski J."/>
            <person name="Ruckert C."/>
        </authorList>
    </citation>
    <scope>NUCLEOTIDE SEQUENCE</scope>
    <source>
        <strain evidence="2">CGMCC 1.15085</strain>
    </source>
</reference>
<reference evidence="2" key="2">
    <citation type="submission" date="2020-09" db="EMBL/GenBank/DDBJ databases">
        <authorList>
            <person name="Sun Q."/>
            <person name="Zhou Y."/>
        </authorList>
    </citation>
    <scope>NUCLEOTIDE SEQUENCE</scope>
    <source>
        <strain evidence="2">CGMCC 1.15085</strain>
    </source>
</reference>
<name>A0A916TL28_9MICO</name>
<organism evidence="2 3">
    <name type="scientific">Flexivirga endophytica</name>
    <dbReference type="NCBI Taxonomy" id="1849103"/>
    <lineage>
        <taxon>Bacteria</taxon>
        <taxon>Bacillati</taxon>
        <taxon>Actinomycetota</taxon>
        <taxon>Actinomycetes</taxon>
        <taxon>Micrococcales</taxon>
        <taxon>Dermacoccaceae</taxon>
        <taxon>Flexivirga</taxon>
    </lineage>
</organism>
<evidence type="ECO:0000313" key="2">
    <source>
        <dbReference type="EMBL" id="GGB46594.1"/>
    </source>
</evidence>
<sequence>MDNDSVHAGAGCLAMVRDTAPEAALEVVAPGEPTVSADGIYERFDWPGDVAPVVALPKPGWTLLVQSIGHFLTDTVTVEPLSRSGEVVSLTSNVNLKSAFVVARDGAIRRQFDPYDPDSGGLGFGGSAVGEPLPDESDPRLTSPDETVGLVRGYQLIELLTGIRLSKADVNGTAGRVYRPAPLIPYSH</sequence>
<dbReference type="Proteomes" id="UP000636793">
    <property type="component" value="Unassembled WGS sequence"/>
</dbReference>
<evidence type="ECO:0000256" key="1">
    <source>
        <dbReference type="SAM" id="MobiDB-lite"/>
    </source>
</evidence>
<gene>
    <name evidence="2" type="ORF">GCM10011492_42150</name>
</gene>
<comment type="caution">
    <text evidence="2">The sequence shown here is derived from an EMBL/GenBank/DDBJ whole genome shotgun (WGS) entry which is preliminary data.</text>
</comment>